<feature type="compositionally biased region" description="Basic and acidic residues" evidence="9">
    <location>
        <begin position="16"/>
        <end position="31"/>
    </location>
</feature>
<feature type="active site" description="Proton acceptor" evidence="5">
    <location>
        <position position="415"/>
    </location>
</feature>
<gene>
    <name evidence="11" type="ORF">FisN_21Lh135</name>
</gene>
<comment type="caution">
    <text evidence="11">The sequence shown here is derived from an EMBL/GenBank/DDBJ whole genome shotgun (WGS) entry which is preliminary data.</text>
</comment>
<dbReference type="PANTHER" id="PTHR22748">
    <property type="entry name" value="AP ENDONUCLEASE"/>
    <property type="match status" value="1"/>
</dbReference>
<dbReference type="Proteomes" id="UP000198406">
    <property type="component" value="Unassembled WGS sequence"/>
</dbReference>
<feature type="binding site" evidence="6">
    <location>
        <position position="310"/>
    </location>
    <ligand>
        <name>Mg(2+)</name>
        <dbReference type="ChEBI" id="CHEBI:18420"/>
        <label>1</label>
    </ligand>
</feature>
<keyword evidence="11" id="KW-0456">Lyase</keyword>
<keyword evidence="3" id="KW-0378">Hydrolase</keyword>
<dbReference type="InterPro" id="IPR036691">
    <property type="entry name" value="Endo/exonu/phosph_ase_sf"/>
</dbReference>
<dbReference type="GO" id="GO:0008081">
    <property type="term" value="F:phosphoric diester hydrolase activity"/>
    <property type="evidence" value="ECO:0007669"/>
    <property type="project" value="TreeGrafter"/>
</dbReference>
<evidence type="ECO:0000256" key="7">
    <source>
        <dbReference type="PIRSR" id="PIRSR604808-3"/>
    </source>
</evidence>
<evidence type="ECO:0000256" key="9">
    <source>
        <dbReference type="SAM" id="MobiDB-lite"/>
    </source>
</evidence>
<dbReference type="InterPro" id="IPR005135">
    <property type="entry name" value="Endo/exonuclease/phosphatase"/>
</dbReference>
<dbReference type="SUPFAM" id="SSF56219">
    <property type="entry name" value="DNase I-like"/>
    <property type="match status" value="1"/>
</dbReference>
<feature type="active site" evidence="5">
    <location>
        <position position="273"/>
    </location>
</feature>
<feature type="site" description="Important for catalytic activity" evidence="7">
    <location>
        <position position="384"/>
    </location>
</feature>
<dbReference type="AlphaFoldDB" id="A0A1Z5J8X4"/>
<dbReference type="InterPro" id="IPR004808">
    <property type="entry name" value="AP_endonuc_1"/>
</dbReference>
<protein>
    <recommendedName>
        <fullName evidence="8">DNA-(apurinic or apyrimidinic site) endonuclease</fullName>
        <ecNumber evidence="8">3.1.-.-</ecNumber>
    </recommendedName>
</protein>
<feature type="compositionally biased region" description="Polar residues" evidence="9">
    <location>
        <begin position="53"/>
        <end position="65"/>
    </location>
</feature>
<reference evidence="11 12" key="1">
    <citation type="journal article" date="2015" name="Plant Cell">
        <title>Oil accumulation by the oleaginous diatom Fistulifera solaris as revealed by the genome and transcriptome.</title>
        <authorList>
            <person name="Tanaka T."/>
            <person name="Maeda Y."/>
            <person name="Veluchamy A."/>
            <person name="Tanaka M."/>
            <person name="Abida H."/>
            <person name="Marechal E."/>
            <person name="Bowler C."/>
            <person name="Muto M."/>
            <person name="Sunaga Y."/>
            <person name="Tanaka M."/>
            <person name="Yoshino T."/>
            <person name="Taniguchi T."/>
            <person name="Fukuda Y."/>
            <person name="Nemoto M."/>
            <person name="Matsumoto M."/>
            <person name="Wong P.S."/>
            <person name="Aburatani S."/>
            <person name="Fujibuchi W."/>
        </authorList>
    </citation>
    <scope>NUCLEOTIDE SEQUENCE [LARGE SCALE GENOMIC DNA]</scope>
    <source>
        <strain evidence="11 12">JPCC DA0580</strain>
    </source>
</reference>
<dbReference type="GO" id="GO:0046872">
    <property type="term" value="F:metal ion binding"/>
    <property type="evidence" value="ECO:0007669"/>
    <property type="project" value="UniProtKB-KW"/>
</dbReference>
<keyword evidence="2 6" id="KW-0479">Metal-binding</keyword>
<keyword evidence="11" id="KW-0255">Endonuclease</keyword>
<dbReference type="NCBIfam" id="TIGR00633">
    <property type="entry name" value="xth"/>
    <property type="match status" value="1"/>
</dbReference>
<feature type="binding site" evidence="6">
    <location>
        <position position="415"/>
    </location>
    <ligand>
        <name>Mg(2+)</name>
        <dbReference type="ChEBI" id="CHEBI:18420"/>
        <label>1</label>
    </ligand>
</feature>
<keyword evidence="11" id="KW-0540">Nuclease</keyword>
<dbReference type="GO" id="GO:0005634">
    <property type="term" value="C:nucleus"/>
    <property type="evidence" value="ECO:0007669"/>
    <property type="project" value="TreeGrafter"/>
</dbReference>
<feature type="site" description="Transition state stabilizer" evidence="7">
    <location>
        <position position="312"/>
    </location>
</feature>
<feature type="compositionally biased region" description="Basic and acidic residues" evidence="9">
    <location>
        <begin position="75"/>
        <end position="84"/>
    </location>
</feature>
<dbReference type="OrthoDB" id="498125at2759"/>
<keyword evidence="12" id="KW-1185">Reference proteome</keyword>
<feature type="region of interest" description="Disordered" evidence="9">
    <location>
        <begin position="1"/>
        <end position="95"/>
    </location>
</feature>
<dbReference type="GO" id="GO:0003906">
    <property type="term" value="F:DNA-(apurinic or apyrimidinic site) endonuclease activity"/>
    <property type="evidence" value="ECO:0007669"/>
    <property type="project" value="TreeGrafter"/>
</dbReference>
<keyword evidence="4 6" id="KW-0460">Magnesium</keyword>
<evidence type="ECO:0000256" key="3">
    <source>
        <dbReference type="ARBA" id="ARBA00022801"/>
    </source>
</evidence>
<feature type="binding site" evidence="6">
    <location>
        <position position="155"/>
    </location>
    <ligand>
        <name>Mg(2+)</name>
        <dbReference type="ChEBI" id="CHEBI:18420"/>
        <label>1</label>
    </ligand>
</feature>
<feature type="domain" description="Endonuclease/exonuclease/phosphatase" evidence="10">
    <location>
        <begin position="121"/>
        <end position="415"/>
    </location>
</feature>
<evidence type="ECO:0000256" key="6">
    <source>
        <dbReference type="PIRSR" id="PIRSR604808-2"/>
    </source>
</evidence>
<accession>A0A1Z5J8X4</accession>
<name>A0A1Z5J8X4_FISSO</name>
<proteinExistence type="inferred from homology"/>
<keyword evidence="6" id="KW-0464">Manganese</keyword>
<feature type="binding site" evidence="6">
    <location>
        <position position="414"/>
    </location>
    <ligand>
        <name>Mg(2+)</name>
        <dbReference type="ChEBI" id="CHEBI:18420"/>
        <label>1</label>
    </ligand>
</feature>
<dbReference type="EC" id="3.1.-.-" evidence="8"/>
<organism evidence="11 12">
    <name type="scientific">Fistulifera solaris</name>
    <name type="common">Oleaginous diatom</name>
    <dbReference type="NCBI Taxonomy" id="1519565"/>
    <lineage>
        <taxon>Eukaryota</taxon>
        <taxon>Sar</taxon>
        <taxon>Stramenopiles</taxon>
        <taxon>Ochrophyta</taxon>
        <taxon>Bacillariophyta</taxon>
        <taxon>Bacillariophyceae</taxon>
        <taxon>Bacillariophycidae</taxon>
        <taxon>Naviculales</taxon>
        <taxon>Naviculaceae</taxon>
        <taxon>Fistulifera</taxon>
    </lineage>
</organism>
<dbReference type="Gene3D" id="3.60.10.10">
    <property type="entry name" value="Endonuclease/exonuclease/phosphatase"/>
    <property type="match status" value="1"/>
</dbReference>
<dbReference type="GO" id="GO:0006284">
    <property type="term" value="P:base-excision repair"/>
    <property type="evidence" value="ECO:0007669"/>
    <property type="project" value="TreeGrafter"/>
</dbReference>
<dbReference type="InParanoid" id="A0A1Z5J8X4"/>
<dbReference type="Pfam" id="PF03372">
    <property type="entry name" value="Exo_endo_phos"/>
    <property type="match status" value="1"/>
</dbReference>
<evidence type="ECO:0000313" key="12">
    <source>
        <dbReference type="Proteomes" id="UP000198406"/>
    </source>
</evidence>
<comment type="cofactor">
    <cofactor evidence="6 8">
        <name>Mg(2+)</name>
        <dbReference type="ChEBI" id="CHEBI:18420"/>
    </cofactor>
    <cofactor evidence="6 8">
        <name>Mn(2+)</name>
        <dbReference type="ChEBI" id="CHEBI:29035"/>
    </cofactor>
    <text evidence="6 8">Probably binds two magnesium or manganese ions per subunit.</text>
</comment>
<evidence type="ECO:0000313" key="11">
    <source>
        <dbReference type="EMBL" id="GAX10437.1"/>
    </source>
</evidence>
<feature type="site" description="Interaction with DNA substrate" evidence="7">
    <location>
        <position position="415"/>
    </location>
</feature>
<feature type="compositionally biased region" description="Basic residues" evidence="9">
    <location>
        <begin position="32"/>
        <end position="44"/>
    </location>
</feature>
<feature type="binding site" evidence="6">
    <location>
        <position position="124"/>
    </location>
    <ligand>
        <name>Mg(2+)</name>
        <dbReference type="ChEBI" id="CHEBI:18420"/>
        <label>1</label>
    </ligand>
</feature>
<feature type="binding site" evidence="6">
    <location>
        <position position="312"/>
    </location>
    <ligand>
        <name>Mg(2+)</name>
        <dbReference type="ChEBI" id="CHEBI:18420"/>
        <label>1</label>
    </ligand>
</feature>
<comment type="similarity">
    <text evidence="1 8">Belongs to the DNA repair enzymes AP/ExoA family.</text>
</comment>
<evidence type="ECO:0000256" key="5">
    <source>
        <dbReference type="PIRSR" id="PIRSR604808-1"/>
    </source>
</evidence>
<evidence type="ECO:0000256" key="1">
    <source>
        <dbReference type="ARBA" id="ARBA00007092"/>
    </source>
</evidence>
<sequence>MAPARTSPRRRTLASTKEEESAERTIIESPKKKLAKVVKTKKITAKATVTTKSPKGSTATTTQGEITPKKQKLSKGSDTEDSPTKKVKAPKHQVVTTRDPIPKLWNEDRARENNSYTFKIATWNVAGLRGLLTKDPEALKNLCQKHDLDVLCLQETKLQESHVTDLKLNLTQHHPIGYDAHYSCSKARKGYSGTAVFVKRQAVTKQQTTLDSFFQPKTSEKKGKESTKYVPANFDRSLLSPTEILFDMGIEKHDQEGRMVVLKFPHFTLVNVYVPNSGQKLERLLYRTEEWDVDFLKFMQSQPNALWCGDLNVAHTNLEVWNDGAKHLATQAGVTEQERASFTHQLETGFIDVFRHLHPTAAGHYTYWSQRAGNREPNKGLRLDYFICHPSLLEESSNIIVRDSYMDPEQMGSDHCPAIVEMEIKATT</sequence>
<dbReference type="PANTHER" id="PTHR22748:SF6">
    <property type="entry name" value="DNA-(APURINIC OR APYRIMIDINIC SITE) ENDONUCLEASE"/>
    <property type="match status" value="1"/>
</dbReference>
<evidence type="ECO:0000256" key="8">
    <source>
        <dbReference type="RuleBase" id="RU362131"/>
    </source>
</evidence>
<dbReference type="EMBL" id="BDSP01000017">
    <property type="protein sequence ID" value="GAX10437.1"/>
    <property type="molecule type" value="Genomic_DNA"/>
</dbReference>
<evidence type="ECO:0000259" key="10">
    <source>
        <dbReference type="Pfam" id="PF03372"/>
    </source>
</evidence>
<dbReference type="CDD" id="cd09087">
    <property type="entry name" value="Ape1-like_AP-endo"/>
    <property type="match status" value="1"/>
</dbReference>
<keyword evidence="8" id="KW-0234">DNA repair</keyword>
<dbReference type="GO" id="GO:0016829">
    <property type="term" value="F:lyase activity"/>
    <property type="evidence" value="ECO:0007669"/>
    <property type="project" value="UniProtKB-KW"/>
</dbReference>
<dbReference type="GO" id="GO:0008311">
    <property type="term" value="F:double-stranded DNA 3'-5' DNA exonuclease activity"/>
    <property type="evidence" value="ECO:0007669"/>
    <property type="project" value="TreeGrafter"/>
</dbReference>
<dbReference type="PROSITE" id="PS51435">
    <property type="entry name" value="AP_NUCLEASE_F1_4"/>
    <property type="match status" value="1"/>
</dbReference>
<keyword evidence="8" id="KW-0227">DNA damage</keyword>
<evidence type="ECO:0000256" key="2">
    <source>
        <dbReference type="ARBA" id="ARBA00022723"/>
    </source>
</evidence>
<feature type="active site" description="Proton donor/acceptor" evidence="5">
    <location>
        <position position="310"/>
    </location>
</feature>
<evidence type="ECO:0000256" key="4">
    <source>
        <dbReference type="ARBA" id="ARBA00022842"/>
    </source>
</evidence>